<name>A0A1T5EDY6_9BACT</name>
<dbReference type="OrthoDB" id="9150024at2"/>
<dbReference type="InterPro" id="IPR036388">
    <property type="entry name" value="WH-like_DNA-bd_sf"/>
</dbReference>
<protein>
    <submittedName>
        <fullName evidence="6">RNA polymerase sigma factor, sigma-70 family</fullName>
    </submittedName>
</protein>
<dbReference type="SUPFAM" id="SSF88946">
    <property type="entry name" value="Sigma2 domain of RNA polymerase sigma factors"/>
    <property type="match status" value="1"/>
</dbReference>
<dbReference type="PANTHER" id="PTHR43133:SF46">
    <property type="entry name" value="RNA POLYMERASE SIGMA-70 FACTOR ECF SUBFAMILY"/>
    <property type="match status" value="1"/>
</dbReference>
<dbReference type="Gene3D" id="1.10.10.10">
    <property type="entry name" value="Winged helix-like DNA-binding domain superfamily/Winged helix DNA-binding domain"/>
    <property type="match status" value="1"/>
</dbReference>
<comment type="similarity">
    <text evidence="1">Belongs to the sigma-70 factor family. ECF subfamily.</text>
</comment>
<gene>
    <name evidence="6" type="ORF">SAMN05660293_02366</name>
</gene>
<organism evidence="6 7">
    <name type="scientific">Dyadobacter psychrophilus</name>
    <dbReference type="NCBI Taxonomy" id="651661"/>
    <lineage>
        <taxon>Bacteria</taxon>
        <taxon>Pseudomonadati</taxon>
        <taxon>Bacteroidota</taxon>
        <taxon>Cytophagia</taxon>
        <taxon>Cytophagales</taxon>
        <taxon>Spirosomataceae</taxon>
        <taxon>Dyadobacter</taxon>
    </lineage>
</organism>
<sequence length="191" mass="22518">MENDALLWQKFKNGDRAVFESMIRAHYRTLFDYGKKLLADHEALTDCIHDVFTTLWDRREFLGTTDQIKPYLLKSLRNRIFKEKQRTNVFISLGDDDALFLNEEDIESRIISSEHTAETKKQIGYVLHTLTPRQQEIIYLKFYENLTNDQIATVLGITRPAVANLLHITLKLFREKWETLLHAILLFFISI</sequence>
<evidence type="ECO:0000259" key="5">
    <source>
        <dbReference type="Pfam" id="PF08281"/>
    </source>
</evidence>
<evidence type="ECO:0000256" key="4">
    <source>
        <dbReference type="ARBA" id="ARBA00023163"/>
    </source>
</evidence>
<evidence type="ECO:0000256" key="3">
    <source>
        <dbReference type="ARBA" id="ARBA00023082"/>
    </source>
</evidence>
<dbReference type="InterPro" id="IPR014284">
    <property type="entry name" value="RNA_pol_sigma-70_dom"/>
</dbReference>
<evidence type="ECO:0000313" key="6">
    <source>
        <dbReference type="EMBL" id="SKB82146.1"/>
    </source>
</evidence>
<keyword evidence="2" id="KW-0805">Transcription regulation</keyword>
<dbReference type="AlphaFoldDB" id="A0A1T5EDY6"/>
<keyword evidence="7" id="KW-1185">Reference proteome</keyword>
<evidence type="ECO:0000256" key="2">
    <source>
        <dbReference type="ARBA" id="ARBA00023015"/>
    </source>
</evidence>
<reference evidence="7" key="1">
    <citation type="submission" date="2017-02" db="EMBL/GenBank/DDBJ databases">
        <authorList>
            <person name="Varghese N."/>
            <person name="Submissions S."/>
        </authorList>
    </citation>
    <scope>NUCLEOTIDE SEQUENCE [LARGE SCALE GENOMIC DNA]</scope>
    <source>
        <strain evidence="7">DSM 22270</strain>
    </source>
</reference>
<dbReference type="EMBL" id="FUZA01000002">
    <property type="protein sequence ID" value="SKB82146.1"/>
    <property type="molecule type" value="Genomic_DNA"/>
</dbReference>
<dbReference type="GO" id="GO:0016987">
    <property type="term" value="F:sigma factor activity"/>
    <property type="evidence" value="ECO:0007669"/>
    <property type="project" value="UniProtKB-KW"/>
</dbReference>
<dbReference type="NCBIfam" id="TIGR02937">
    <property type="entry name" value="sigma70-ECF"/>
    <property type="match status" value="1"/>
</dbReference>
<dbReference type="GO" id="GO:0003677">
    <property type="term" value="F:DNA binding"/>
    <property type="evidence" value="ECO:0007669"/>
    <property type="project" value="InterPro"/>
</dbReference>
<proteinExistence type="inferred from homology"/>
<dbReference type="SUPFAM" id="SSF88659">
    <property type="entry name" value="Sigma3 and sigma4 domains of RNA polymerase sigma factors"/>
    <property type="match status" value="1"/>
</dbReference>
<dbReference type="STRING" id="651661.SAMN05660293_02366"/>
<dbReference type="GO" id="GO:0006352">
    <property type="term" value="P:DNA-templated transcription initiation"/>
    <property type="evidence" value="ECO:0007669"/>
    <property type="project" value="InterPro"/>
</dbReference>
<dbReference type="InterPro" id="IPR013325">
    <property type="entry name" value="RNA_pol_sigma_r2"/>
</dbReference>
<keyword evidence="3" id="KW-0731">Sigma factor</keyword>
<dbReference type="CDD" id="cd06171">
    <property type="entry name" value="Sigma70_r4"/>
    <property type="match status" value="1"/>
</dbReference>
<dbReference type="InterPro" id="IPR039425">
    <property type="entry name" value="RNA_pol_sigma-70-like"/>
</dbReference>
<dbReference type="InterPro" id="IPR013249">
    <property type="entry name" value="RNA_pol_sigma70_r4_t2"/>
</dbReference>
<feature type="domain" description="RNA polymerase sigma factor 70 region 4 type 2" evidence="5">
    <location>
        <begin position="122"/>
        <end position="167"/>
    </location>
</feature>
<evidence type="ECO:0000313" key="7">
    <source>
        <dbReference type="Proteomes" id="UP000190897"/>
    </source>
</evidence>
<evidence type="ECO:0000256" key="1">
    <source>
        <dbReference type="ARBA" id="ARBA00010641"/>
    </source>
</evidence>
<dbReference type="Proteomes" id="UP000190897">
    <property type="component" value="Unassembled WGS sequence"/>
</dbReference>
<accession>A0A1T5EDY6</accession>
<dbReference type="PANTHER" id="PTHR43133">
    <property type="entry name" value="RNA POLYMERASE ECF-TYPE SIGMA FACTO"/>
    <property type="match status" value="1"/>
</dbReference>
<dbReference type="InterPro" id="IPR013324">
    <property type="entry name" value="RNA_pol_sigma_r3/r4-like"/>
</dbReference>
<dbReference type="Pfam" id="PF08281">
    <property type="entry name" value="Sigma70_r4_2"/>
    <property type="match status" value="1"/>
</dbReference>
<keyword evidence="4" id="KW-0804">Transcription</keyword>
<dbReference type="Gene3D" id="1.10.1740.10">
    <property type="match status" value="1"/>
</dbReference>
<dbReference type="RefSeq" id="WP_082214851.1">
    <property type="nucleotide sequence ID" value="NZ_FUZA01000002.1"/>
</dbReference>